<feature type="domain" description="BRCT" evidence="2">
    <location>
        <begin position="1"/>
        <end position="93"/>
    </location>
</feature>
<dbReference type="GeneID" id="4561758"/>
<reference evidence="5" key="2">
    <citation type="journal article" date="2010" name="Genome Res.">
        <title>Population genomic sequencing of Coccidioides fungi reveals recent hybridization and transposon control.</title>
        <authorList>
            <person name="Neafsey D.E."/>
            <person name="Barker B.M."/>
            <person name="Sharpton T.J."/>
            <person name="Stajich J.E."/>
            <person name="Park D.J."/>
            <person name="Whiston E."/>
            <person name="Hung C.-Y."/>
            <person name="McMahan C."/>
            <person name="White J."/>
            <person name="Sykes S."/>
            <person name="Heiman D."/>
            <person name="Young S."/>
            <person name="Zeng Q."/>
            <person name="Abouelleil A."/>
            <person name="Aftuck L."/>
            <person name="Bessette D."/>
            <person name="Brown A."/>
            <person name="FitzGerald M."/>
            <person name="Lui A."/>
            <person name="Macdonald J.P."/>
            <person name="Priest M."/>
            <person name="Orbach M.J."/>
            <person name="Galgiani J.N."/>
            <person name="Kirkland T.N."/>
            <person name="Cole G.T."/>
            <person name="Birren B.W."/>
            <person name="Henn M.R."/>
            <person name="Taylor J.W."/>
            <person name="Rounsley S.D."/>
        </authorList>
    </citation>
    <scope>GENOME REANNOTATION</scope>
    <source>
        <strain evidence="5">RS</strain>
    </source>
</reference>
<dbReference type="PANTHER" id="PTHR47667:SF1">
    <property type="entry name" value="REGULATOR OF TY1 TRANSPOSITION PROTEIN 107"/>
    <property type="match status" value="1"/>
</dbReference>
<reference evidence="5" key="1">
    <citation type="journal article" date="2009" name="Genome Res.">
        <title>Comparative genomic analyses of the human fungal pathogens Coccidioides and their relatives.</title>
        <authorList>
            <person name="Sharpton T.J."/>
            <person name="Stajich J.E."/>
            <person name="Rounsley S.D."/>
            <person name="Gardner M.J."/>
            <person name="Wortman J.R."/>
            <person name="Jordar V.S."/>
            <person name="Maiti R."/>
            <person name="Kodira C.D."/>
            <person name="Neafsey D.E."/>
            <person name="Zeng Q."/>
            <person name="Hung C.-Y."/>
            <person name="McMahan C."/>
            <person name="Muszewska A."/>
            <person name="Grynberg M."/>
            <person name="Mandel M.A."/>
            <person name="Kellner E.M."/>
            <person name="Barker B.M."/>
            <person name="Galgiani J.N."/>
            <person name="Orbach M.J."/>
            <person name="Kirkland T.N."/>
            <person name="Cole G.T."/>
            <person name="Henn M.R."/>
            <person name="Birren B.W."/>
            <person name="Taylor J.W."/>
        </authorList>
    </citation>
    <scope>NUCLEOTIDE SEQUENCE [LARGE SCALE GENOMIC DNA]</scope>
    <source>
        <strain evidence="5">RS</strain>
    </source>
</reference>
<gene>
    <name evidence="4" type="ORF">CIMG_06825</name>
</gene>
<sequence>MGKSFHKVTVCIAGTFGAQNDKIKQWVEVNGGTFSKKVTADVTHLIATEPAVRKNVPEVRAAKRIKGIKIVSYEWLEDSLLSKSKRPKREAPYLLTAKMEAGRKKARAQKNKGKDGNTTRQLSELDGYHPYTDNTGHRYSAILVRPGPLPRRKERHVLKIFESDSVPHTYATLVKYTRIGRSASDFLAPPGSIFDVAVRAFNKFFKAKSGISWDQRDRKPPLKTTEEGTKVPVDEGWFEYMPEKSSSTAAPKYDEETATAATVAMLRDAINEMESSEARGLVTGDP</sequence>
<dbReference type="CDD" id="cd00027">
    <property type="entry name" value="BRCT"/>
    <property type="match status" value="1"/>
</dbReference>
<dbReference type="PANTHER" id="PTHR47667">
    <property type="entry name" value="REGULATOR OF TY1 TRANSPOSITION PROTEIN 107"/>
    <property type="match status" value="1"/>
</dbReference>
<dbReference type="STRING" id="246410.A0A0D8JTM7"/>
<dbReference type="Gene3D" id="3.40.50.10190">
    <property type="entry name" value="BRCT domain"/>
    <property type="match status" value="1"/>
</dbReference>
<dbReference type="InterPro" id="IPR001357">
    <property type="entry name" value="BRCT_dom"/>
</dbReference>
<dbReference type="InterPro" id="IPR053036">
    <property type="entry name" value="CellCycle_DNARepair_Reg"/>
</dbReference>
<evidence type="ECO:0000313" key="5">
    <source>
        <dbReference type="Proteomes" id="UP000001261"/>
    </source>
</evidence>
<dbReference type="OrthoDB" id="342264at2759"/>
<dbReference type="OMA" id="WFYLEEK"/>
<dbReference type="EMBL" id="GG704912">
    <property type="protein sequence ID" value="KJF60632.1"/>
    <property type="molecule type" value="Genomic_DNA"/>
</dbReference>
<dbReference type="SUPFAM" id="SSF52113">
    <property type="entry name" value="BRCT domain"/>
    <property type="match status" value="1"/>
</dbReference>
<dbReference type="CDD" id="cd07997">
    <property type="entry name" value="WGR_PARP"/>
    <property type="match status" value="1"/>
</dbReference>
<dbReference type="Pfam" id="PF00533">
    <property type="entry name" value="BRCT"/>
    <property type="match status" value="1"/>
</dbReference>
<dbReference type="InParanoid" id="A0A0D8JTM7"/>
<accession>A0A0D8JTM7</accession>
<name>A0A0D8JTM7_COCIM</name>
<evidence type="ECO:0000313" key="4">
    <source>
        <dbReference type="EMBL" id="KJF60632.1"/>
    </source>
</evidence>
<dbReference type="KEGG" id="cim:CIMG_06825"/>
<dbReference type="InterPro" id="IPR036930">
    <property type="entry name" value="WGR_dom_sf"/>
</dbReference>
<dbReference type="InterPro" id="IPR008893">
    <property type="entry name" value="WGR_domain"/>
</dbReference>
<evidence type="ECO:0000259" key="2">
    <source>
        <dbReference type="PROSITE" id="PS50172"/>
    </source>
</evidence>
<dbReference type="SUPFAM" id="SSF142921">
    <property type="entry name" value="WGR domain-like"/>
    <property type="match status" value="1"/>
</dbReference>
<dbReference type="AlphaFoldDB" id="A0A0D8JTM7"/>
<protein>
    <submittedName>
        <fullName evidence="4">BRCT domain-containing protein</fullName>
    </submittedName>
</protein>
<evidence type="ECO:0000259" key="3">
    <source>
        <dbReference type="PROSITE" id="PS51977"/>
    </source>
</evidence>
<feature type="region of interest" description="Disordered" evidence="1">
    <location>
        <begin position="102"/>
        <end position="132"/>
    </location>
</feature>
<dbReference type="InterPro" id="IPR036420">
    <property type="entry name" value="BRCT_dom_sf"/>
</dbReference>
<keyword evidence="5" id="KW-1185">Reference proteome</keyword>
<organism evidence="4 5">
    <name type="scientific">Coccidioides immitis (strain RS)</name>
    <name type="common">Valley fever fungus</name>
    <dbReference type="NCBI Taxonomy" id="246410"/>
    <lineage>
        <taxon>Eukaryota</taxon>
        <taxon>Fungi</taxon>
        <taxon>Dikarya</taxon>
        <taxon>Ascomycota</taxon>
        <taxon>Pezizomycotina</taxon>
        <taxon>Eurotiomycetes</taxon>
        <taxon>Eurotiomycetidae</taxon>
        <taxon>Onygenales</taxon>
        <taxon>Onygenaceae</taxon>
        <taxon>Coccidioides</taxon>
    </lineage>
</organism>
<evidence type="ECO:0000256" key="1">
    <source>
        <dbReference type="SAM" id="MobiDB-lite"/>
    </source>
</evidence>
<dbReference type="SMART" id="SM00292">
    <property type="entry name" value="BRCT"/>
    <property type="match status" value="1"/>
</dbReference>
<dbReference type="PROSITE" id="PS50172">
    <property type="entry name" value="BRCT"/>
    <property type="match status" value="1"/>
</dbReference>
<dbReference type="RefSeq" id="XP_004445415.1">
    <property type="nucleotide sequence ID" value="XM_004445358.1"/>
</dbReference>
<feature type="domain" description="WGR" evidence="3">
    <location>
        <begin position="127"/>
        <end position="231"/>
    </location>
</feature>
<proteinExistence type="predicted"/>
<dbReference type="Proteomes" id="UP000001261">
    <property type="component" value="Unassembled WGS sequence"/>
</dbReference>
<dbReference type="VEuPathDB" id="FungiDB:CIMG_06825"/>
<dbReference type="PROSITE" id="PS51977">
    <property type="entry name" value="WGR"/>
    <property type="match status" value="1"/>
</dbReference>